<dbReference type="OrthoDB" id="7774694at2"/>
<proteinExistence type="predicted"/>
<dbReference type="EMBL" id="LPWA01000090">
    <property type="protein sequence ID" value="KUM27508.1"/>
    <property type="molecule type" value="Genomic_DNA"/>
</dbReference>
<evidence type="ECO:0000313" key="1">
    <source>
        <dbReference type="EMBL" id="KUM27508.1"/>
    </source>
</evidence>
<name>A0A101KV20_RHILI</name>
<dbReference type="AlphaFoldDB" id="A0A101KV20"/>
<reference evidence="1 2" key="1">
    <citation type="submission" date="2015-12" db="EMBL/GenBank/DDBJ databases">
        <title>Draft genome sequence of Mesorhizobium sp. UFLA 01-765, a multitolerant efficient symbiont and plant-growth promoting strain isolated from Zn-mining soil using Leucaena leucocephala as a trap plant.</title>
        <authorList>
            <person name="Rangel W.M."/>
            <person name="Thijs S."/>
            <person name="Longatti S.M."/>
            <person name="Moreira F.M."/>
            <person name="Weyens N."/>
            <person name="Vangronsveld J."/>
            <person name="Van Hamme J.D."/>
            <person name="Bottos E.M."/>
            <person name="Rineau F."/>
        </authorList>
    </citation>
    <scope>NUCLEOTIDE SEQUENCE [LARGE SCALE GENOMIC DNA]</scope>
    <source>
        <strain evidence="1 2">UFLA 01-765</strain>
    </source>
</reference>
<gene>
    <name evidence="1" type="ORF">AU467_16540</name>
</gene>
<evidence type="ECO:0000313" key="2">
    <source>
        <dbReference type="Proteomes" id="UP000053176"/>
    </source>
</evidence>
<comment type="caution">
    <text evidence="1">The sequence shown here is derived from an EMBL/GenBank/DDBJ whole genome shotgun (WGS) entry which is preliminary data.</text>
</comment>
<protein>
    <submittedName>
        <fullName evidence="1">Uncharacterized protein</fullName>
    </submittedName>
</protein>
<accession>A0A101KV20</accession>
<dbReference type="Proteomes" id="UP000053176">
    <property type="component" value="Unassembled WGS sequence"/>
</dbReference>
<sequence length="110" mass="12483">MPNLKIFVDETLYPECRDKLAAAMEPIRSMLCEELKVDVPACQFALLPVMAMNDLPRVNAEMQILPKPERTRDQLIFVSRRLQDMLRSAAGTHVAVRVTALDPQTYIALK</sequence>
<organism evidence="1 2">
    <name type="scientific">Rhizobium loti</name>
    <name type="common">Mesorhizobium loti</name>
    <dbReference type="NCBI Taxonomy" id="381"/>
    <lineage>
        <taxon>Bacteria</taxon>
        <taxon>Pseudomonadati</taxon>
        <taxon>Pseudomonadota</taxon>
        <taxon>Alphaproteobacteria</taxon>
        <taxon>Hyphomicrobiales</taxon>
        <taxon>Phyllobacteriaceae</taxon>
        <taxon>Mesorhizobium</taxon>
    </lineage>
</organism>